<evidence type="ECO:0000313" key="11">
    <source>
        <dbReference type="Proteomes" id="UP000678499"/>
    </source>
</evidence>
<dbReference type="OrthoDB" id="412814at2759"/>
<evidence type="ECO:0000259" key="9">
    <source>
        <dbReference type="PROSITE" id="PS51471"/>
    </source>
</evidence>
<evidence type="ECO:0000256" key="2">
    <source>
        <dbReference type="ARBA" id="ARBA00004123"/>
    </source>
</evidence>
<reference evidence="10" key="1">
    <citation type="submission" date="2020-11" db="EMBL/GenBank/DDBJ databases">
        <authorList>
            <person name="Tran Van P."/>
        </authorList>
    </citation>
    <scope>NUCLEOTIDE SEQUENCE</scope>
</reference>
<dbReference type="Gene3D" id="2.60.120.590">
    <property type="entry name" value="Alpha-ketoglutarate-dependent dioxygenase AlkB-like"/>
    <property type="match status" value="1"/>
</dbReference>
<dbReference type="PANTHER" id="PTHR46030">
    <property type="entry name" value="ALPHA-KETOGLUTARATE-DEPENDENT DIOXYGENASE ALKB HOMOLOG 6"/>
    <property type="match status" value="1"/>
</dbReference>
<proteinExistence type="inferred from homology"/>
<dbReference type="Proteomes" id="UP000678499">
    <property type="component" value="Unassembled WGS sequence"/>
</dbReference>
<comment type="cofactor">
    <cofactor evidence="1">
        <name>Fe(2+)</name>
        <dbReference type="ChEBI" id="CHEBI:29033"/>
    </cofactor>
</comment>
<keyword evidence="6" id="KW-0560">Oxidoreductase</keyword>
<dbReference type="GO" id="GO:0046872">
    <property type="term" value="F:metal ion binding"/>
    <property type="evidence" value="ECO:0007669"/>
    <property type="project" value="UniProtKB-KW"/>
</dbReference>
<keyword evidence="5" id="KW-0223">Dioxygenase</keyword>
<evidence type="ECO:0000256" key="6">
    <source>
        <dbReference type="ARBA" id="ARBA00023002"/>
    </source>
</evidence>
<dbReference type="InterPro" id="IPR032862">
    <property type="entry name" value="ALKBH6"/>
</dbReference>
<dbReference type="AlphaFoldDB" id="A0A7R9GGV4"/>
<keyword evidence="8" id="KW-0539">Nucleus</keyword>
<dbReference type="SUPFAM" id="SSF51197">
    <property type="entry name" value="Clavaminate synthase-like"/>
    <property type="match status" value="1"/>
</dbReference>
<organism evidence="10">
    <name type="scientific">Notodromas monacha</name>
    <dbReference type="NCBI Taxonomy" id="399045"/>
    <lineage>
        <taxon>Eukaryota</taxon>
        <taxon>Metazoa</taxon>
        <taxon>Ecdysozoa</taxon>
        <taxon>Arthropoda</taxon>
        <taxon>Crustacea</taxon>
        <taxon>Oligostraca</taxon>
        <taxon>Ostracoda</taxon>
        <taxon>Podocopa</taxon>
        <taxon>Podocopida</taxon>
        <taxon>Cypridocopina</taxon>
        <taxon>Cypridoidea</taxon>
        <taxon>Cyprididae</taxon>
        <taxon>Notodromas</taxon>
    </lineage>
</organism>
<dbReference type="EMBL" id="OA885359">
    <property type="protein sequence ID" value="CAD7281962.1"/>
    <property type="molecule type" value="Genomic_DNA"/>
</dbReference>
<evidence type="ECO:0000256" key="4">
    <source>
        <dbReference type="ARBA" id="ARBA00022723"/>
    </source>
</evidence>
<evidence type="ECO:0000256" key="1">
    <source>
        <dbReference type="ARBA" id="ARBA00001954"/>
    </source>
</evidence>
<dbReference type="PANTHER" id="PTHR46030:SF1">
    <property type="entry name" value="ALPHA-KETOGLUTARATE-DEPENDENT DIOXYGENASE ALKB HOMOLOG 6"/>
    <property type="match status" value="1"/>
</dbReference>
<evidence type="ECO:0000256" key="8">
    <source>
        <dbReference type="ARBA" id="ARBA00023242"/>
    </source>
</evidence>
<comment type="subcellular location">
    <subcellularLocation>
        <location evidence="2">Nucleus</location>
    </subcellularLocation>
</comment>
<gene>
    <name evidence="10" type="ORF">NMOB1V02_LOCUS9595</name>
</gene>
<dbReference type="InterPro" id="IPR005123">
    <property type="entry name" value="Oxoglu/Fe-dep_dioxygenase_dom"/>
</dbReference>
<evidence type="ECO:0000256" key="3">
    <source>
        <dbReference type="ARBA" id="ARBA00007879"/>
    </source>
</evidence>
<evidence type="ECO:0000313" key="10">
    <source>
        <dbReference type="EMBL" id="CAD7281962.1"/>
    </source>
</evidence>
<dbReference type="GO" id="GO:0051213">
    <property type="term" value="F:dioxygenase activity"/>
    <property type="evidence" value="ECO:0007669"/>
    <property type="project" value="UniProtKB-KW"/>
</dbReference>
<feature type="domain" description="Fe2OG dioxygenase" evidence="9">
    <location>
        <begin position="105"/>
        <end position="223"/>
    </location>
</feature>
<keyword evidence="7" id="KW-0408">Iron</keyword>
<protein>
    <recommendedName>
        <fullName evidence="9">Fe2OG dioxygenase domain-containing protein</fullName>
    </recommendedName>
</protein>
<dbReference type="GO" id="GO:0005634">
    <property type="term" value="C:nucleus"/>
    <property type="evidence" value="ECO:0007669"/>
    <property type="project" value="UniProtKB-SubCell"/>
</dbReference>
<dbReference type="EMBL" id="CAJPEX010003322">
    <property type="protein sequence ID" value="CAG0922114.1"/>
    <property type="molecule type" value="Genomic_DNA"/>
</dbReference>
<evidence type="ECO:0000256" key="7">
    <source>
        <dbReference type="ARBA" id="ARBA00023004"/>
    </source>
</evidence>
<dbReference type="InterPro" id="IPR037151">
    <property type="entry name" value="AlkB-like_sf"/>
</dbReference>
<accession>A0A7R9GGV4</accession>
<sequence length="288" mass="33005">MDNDLGCPQVKKSKFDNNPLEEFRVKEAPATAFYFPNYLTQDEHDALLQNVYDSPKPRWKQMSNRRLQNWGGYPHPKGMVSEDLPKWLSDECEKLLKSEVTEGKKPNHVLVNEYEPGQGLLPHLDGPLFYPVICTINLGGPALLQFYKEQNLDKSVGGLLLEPRSLVVLKDSLYTEFHHGIEATRADVMMNVWNLGSTTFKDEKIEIVERNSTRVSLTIRHVPKVLNVKLVGGRFVNLMFERASVENDFGVRLFSAIIPAFLPLMHIWLTVKFVWPEHVLEIDKNDCS</sequence>
<evidence type="ECO:0000256" key="5">
    <source>
        <dbReference type="ARBA" id="ARBA00022964"/>
    </source>
</evidence>
<comment type="similarity">
    <text evidence="3">Belongs to the alkB family.</text>
</comment>
<keyword evidence="11" id="KW-1185">Reference proteome</keyword>
<keyword evidence="4" id="KW-0479">Metal-binding</keyword>
<dbReference type="PROSITE" id="PS51471">
    <property type="entry name" value="FE2OG_OXY"/>
    <property type="match status" value="1"/>
</dbReference>
<dbReference type="InterPro" id="IPR027450">
    <property type="entry name" value="AlkB-like"/>
</dbReference>
<name>A0A7R9GGV4_9CRUS</name>
<dbReference type="Pfam" id="PF13532">
    <property type="entry name" value="2OG-FeII_Oxy_2"/>
    <property type="match status" value="1"/>
</dbReference>